<dbReference type="EMBL" id="JBFAUK010000010">
    <property type="protein sequence ID" value="MEV5507820.1"/>
    <property type="molecule type" value="Genomic_DNA"/>
</dbReference>
<dbReference type="InterPro" id="IPR051677">
    <property type="entry name" value="AfsR-DnrI-RedD_regulator"/>
</dbReference>
<dbReference type="Gene3D" id="3.40.50.300">
    <property type="entry name" value="P-loop containing nucleotide triphosphate hydrolases"/>
    <property type="match status" value="1"/>
</dbReference>
<dbReference type="Pfam" id="PF03704">
    <property type="entry name" value="BTAD"/>
    <property type="match status" value="1"/>
</dbReference>
<gene>
    <name evidence="8" type="ORF">AB0L16_15280</name>
</gene>
<dbReference type="InterPro" id="IPR011990">
    <property type="entry name" value="TPR-like_helical_dom_sf"/>
</dbReference>
<evidence type="ECO:0000256" key="2">
    <source>
        <dbReference type="ARBA" id="ARBA00023012"/>
    </source>
</evidence>
<dbReference type="SMART" id="SM00028">
    <property type="entry name" value="TPR"/>
    <property type="match status" value="4"/>
</dbReference>
<feature type="DNA-binding region" description="OmpR/PhoB-type" evidence="6">
    <location>
        <begin position="118"/>
        <end position="215"/>
    </location>
</feature>
<dbReference type="SUPFAM" id="SSF52540">
    <property type="entry name" value="P-loop containing nucleoside triphosphate hydrolases"/>
    <property type="match status" value="1"/>
</dbReference>
<keyword evidence="4 6" id="KW-0238">DNA-binding</keyword>
<dbReference type="InterPro" id="IPR001867">
    <property type="entry name" value="OmpR/PhoB-type_DNA-bd"/>
</dbReference>
<dbReference type="SMART" id="SM01043">
    <property type="entry name" value="BTAD"/>
    <property type="match status" value="1"/>
</dbReference>
<dbReference type="Gene3D" id="1.25.40.10">
    <property type="entry name" value="Tetratricopeptide repeat domain"/>
    <property type="match status" value="2"/>
</dbReference>
<dbReference type="InterPro" id="IPR027417">
    <property type="entry name" value="P-loop_NTPase"/>
</dbReference>
<dbReference type="SUPFAM" id="SSF48452">
    <property type="entry name" value="TPR-like"/>
    <property type="match status" value="3"/>
</dbReference>
<dbReference type="SUPFAM" id="SSF46894">
    <property type="entry name" value="C-terminal effector domain of the bipartite response regulators"/>
    <property type="match status" value="1"/>
</dbReference>
<dbReference type="Pfam" id="PF00486">
    <property type="entry name" value="Trans_reg_C"/>
    <property type="match status" value="1"/>
</dbReference>
<sequence length="1081" mass="116928">MGRPGRPQGRAKGQTAEANELASLLCELTRDFTVRELAERYQMSKTSWSDYRSGAKTVPLHLLRRLVADLVRDSRGRAVLWERARTLHAKALASPGALPSSGALPVNYRSTASGPAPKDESAMEALRFTVLGPVRAWRGDERISLGSPQQRALLAALLLRGGRVATTAELTDDLWGTRPPRAALAALRTYASRLRKALGSELLLLSECGGYAIRPAEDGADRLDLDRAEGLAAQAERLCHAGDRARARQLIGEALSLWYGEPLAGVPGPFAEAQRVRLAEQRLSLLETRLDLDLALGRHIEAIAELTVLIAAHPLRERFRVLLMLALYRSGRQAEALAAFADARRLFAEELGVDPGPQLTEMHQRILQADSELAGMGDSEAAADRSWVRPAQLPAAAAHFTGREAALALLRAGLAGADDGGTMVSAISGTGGVGKTTLAVQSAQEARERFPDGQLYVDLRGAGPGDLSPHAVLGSFLRALGVADSMIPESTEERSALYRSLLSERRVLVLLDNARDAAQVRPLLPGTRGCAALITSRTRLIDLENAQLVDLAVMSPAEALQLFTGIVGERRAGAEPAAALEVAAACGYLPLALRIAASRLVSRPAWSIAFLAHRLADERRRLAELHAGSLAVEASFDLSHAHLEPAQSRAFRLLGLPEGPDISLPAAAALLDLPVDAAEDLLESLVDISLLESAAPGRYRFHDLVRLYARARAEGEEDIRGREDALSRLLDFYLATAAGVYAAERPGDTLVKHLEPTSVRGLSFADNRSAVDWLFTEAACLLACVRQQAVGARLRKAVDLFYVAKDLSESGKSHQLYSEVGEVALAVAQAAHDVWAEGRLRTQLAYTWSLFGDTGRADEYAHHAIQLGKMTADPVVNSNAPNVRGIIATCEKDWAKAEECCRSALGAFRADGNLPGEASALSNLARAATESGRHDLALDLVDQAVALYLKSGTAAWRRANALYTRGLVLTGSERFEESIRDLSEALEIFRAFRQRRWEGWTHWRLALAYIGSRRPSDAVSHAERALSISRELNEPFRHRDVLVALSDALTMMGQRDRAQVCRAEAELVSARLGAMKREPGA</sequence>
<dbReference type="PROSITE" id="PS51755">
    <property type="entry name" value="OMPR_PHOB"/>
    <property type="match status" value="1"/>
</dbReference>
<keyword evidence="5" id="KW-0804">Transcription</keyword>
<keyword evidence="3" id="KW-0805">Transcription regulation</keyword>
<evidence type="ECO:0000256" key="1">
    <source>
        <dbReference type="ARBA" id="ARBA00005820"/>
    </source>
</evidence>
<dbReference type="InterPro" id="IPR002182">
    <property type="entry name" value="NB-ARC"/>
</dbReference>
<dbReference type="Pfam" id="PF00931">
    <property type="entry name" value="NB-ARC"/>
    <property type="match status" value="1"/>
</dbReference>
<evidence type="ECO:0000256" key="3">
    <source>
        <dbReference type="ARBA" id="ARBA00023015"/>
    </source>
</evidence>
<protein>
    <submittedName>
        <fullName evidence="8">BTAD domain-containing putative transcriptional regulator</fullName>
    </submittedName>
</protein>
<evidence type="ECO:0000256" key="4">
    <source>
        <dbReference type="ARBA" id="ARBA00023125"/>
    </source>
</evidence>
<reference evidence="8 9" key="1">
    <citation type="submission" date="2024-06" db="EMBL/GenBank/DDBJ databases">
        <title>The Natural Products Discovery Center: Release of the First 8490 Sequenced Strains for Exploring Actinobacteria Biosynthetic Diversity.</title>
        <authorList>
            <person name="Kalkreuter E."/>
            <person name="Kautsar S.A."/>
            <person name="Yang D."/>
            <person name="Bader C.D."/>
            <person name="Teijaro C.N."/>
            <person name="Fluegel L."/>
            <person name="Davis C.M."/>
            <person name="Simpson J.R."/>
            <person name="Lauterbach L."/>
            <person name="Steele A.D."/>
            <person name="Gui C."/>
            <person name="Meng S."/>
            <person name="Li G."/>
            <person name="Viehrig K."/>
            <person name="Ye F."/>
            <person name="Su P."/>
            <person name="Kiefer A.F."/>
            <person name="Nichols A."/>
            <person name="Cepeda A.J."/>
            <person name="Yan W."/>
            <person name="Fan B."/>
            <person name="Jiang Y."/>
            <person name="Adhikari A."/>
            <person name="Zheng C.-J."/>
            <person name="Schuster L."/>
            <person name="Cowan T.M."/>
            <person name="Smanski M.J."/>
            <person name="Chevrette M.G."/>
            <person name="De Carvalho L.P.S."/>
            <person name="Shen B."/>
        </authorList>
    </citation>
    <scope>NUCLEOTIDE SEQUENCE [LARGE SCALE GENOMIC DNA]</scope>
    <source>
        <strain evidence="8 9">NPDC052347</strain>
    </source>
</reference>
<keyword evidence="2" id="KW-0902">Two-component regulatory system</keyword>
<dbReference type="Pfam" id="PF13424">
    <property type="entry name" value="TPR_12"/>
    <property type="match status" value="2"/>
</dbReference>
<dbReference type="PANTHER" id="PTHR35807:SF1">
    <property type="entry name" value="TRANSCRIPTIONAL REGULATOR REDD"/>
    <property type="match status" value="1"/>
</dbReference>
<dbReference type="Gene3D" id="1.10.10.10">
    <property type="entry name" value="Winged helix-like DNA-binding domain superfamily/Winged helix DNA-binding domain"/>
    <property type="match status" value="1"/>
</dbReference>
<proteinExistence type="inferred from homology"/>
<evidence type="ECO:0000313" key="9">
    <source>
        <dbReference type="Proteomes" id="UP001552594"/>
    </source>
</evidence>
<dbReference type="CDD" id="cd15831">
    <property type="entry name" value="BTAD"/>
    <property type="match status" value="1"/>
</dbReference>
<dbReference type="InterPro" id="IPR016032">
    <property type="entry name" value="Sig_transdc_resp-reg_C-effctor"/>
</dbReference>
<comment type="similarity">
    <text evidence="1">Belongs to the AfsR/DnrI/RedD regulatory family.</text>
</comment>
<evidence type="ECO:0000256" key="5">
    <source>
        <dbReference type="ARBA" id="ARBA00023163"/>
    </source>
</evidence>
<dbReference type="SMART" id="SM00862">
    <property type="entry name" value="Trans_reg_C"/>
    <property type="match status" value="1"/>
</dbReference>
<dbReference type="InterPro" id="IPR036388">
    <property type="entry name" value="WH-like_DNA-bd_sf"/>
</dbReference>
<dbReference type="PRINTS" id="PR00364">
    <property type="entry name" value="DISEASERSIST"/>
</dbReference>
<comment type="caution">
    <text evidence="8">The sequence shown here is derived from an EMBL/GenBank/DDBJ whole genome shotgun (WGS) entry which is preliminary data.</text>
</comment>
<keyword evidence="9" id="KW-1185">Reference proteome</keyword>
<accession>A0ABV3K1W6</accession>
<evidence type="ECO:0000256" key="6">
    <source>
        <dbReference type="PROSITE-ProRule" id="PRU01091"/>
    </source>
</evidence>
<dbReference type="InterPro" id="IPR005158">
    <property type="entry name" value="BTAD"/>
</dbReference>
<dbReference type="Proteomes" id="UP001552594">
    <property type="component" value="Unassembled WGS sequence"/>
</dbReference>
<evidence type="ECO:0000259" key="7">
    <source>
        <dbReference type="PROSITE" id="PS51755"/>
    </source>
</evidence>
<dbReference type="InterPro" id="IPR019734">
    <property type="entry name" value="TPR_rpt"/>
</dbReference>
<dbReference type="PANTHER" id="PTHR35807">
    <property type="entry name" value="TRANSCRIPTIONAL REGULATOR REDD-RELATED"/>
    <property type="match status" value="1"/>
</dbReference>
<evidence type="ECO:0000313" key="8">
    <source>
        <dbReference type="EMBL" id="MEV5507820.1"/>
    </source>
</evidence>
<feature type="domain" description="OmpR/PhoB-type" evidence="7">
    <location>
        <begin position="118"/>
        <end position="215"/>
    </location>
</feature>
<name>A0ABV3K1W6_STRON</name>
<organism evidence="8 9">
    <name type="scientific">Streptomyces orinoci</name>
    <name type="common">Streptoverticillium orinoci</name>
    <dbReference type="NCBI Taxonomy" id="67339"/>
    <lineage>
        <taxon>Bacteria</taxon>
        <taxon>Bacillati</taxon>
        <taxon>Actinomycetota</taxon>
        <taxon>Actinomycetes</taxon>
        <taxon>Kitasatosporales</taxon>
        <taxon>Streptomycetaceae</taxon>
        <taxon>Streptomyces</taxon>
    </lineage>
</organism>